<feature type="compositionally biased region" description="Polar residues" evidence="1">
    <location>
        <begin position="166"/>
        <end position="176"/>
    </location>
</feature>
<organism evidence="4 5">
    <name type="scientific">Trichomalopsis sarcophagae</name>
    <dbReference type="NCBI Taxonomy" id="543379"/>
    <lineage>
        <taxon>Eukaryota</taxon>
        <taxon>Metazoa</taxon>
        <taxon>Ecdysozoa</taxon>
        <taxon>Arthropoda</taxon>
        <taxon>Hexapoda</taxon>
        <taxon>Insecta</taxon>
        <taxon>Pterygota</taxon>
        <taxon>Neoptera</taxon>
        <taxon>Endopterygota</taxon>
        <taxon>Hymenoptera</taxon>
        <taxon>Apocrita</taxon>
        <taxon>Proctotrupomorpha</taxon>
        <taxon>Chalcidoidea</taxon>
        <taxon>Pteromalidae</taxon>
        <taxon>Pteromalinae</taxon>
        <taxon>Trichomalopsis</taxon>
    </lineage>
</organism>
<feature type="region of interest" description="Disordered" evidence="1">
    <location>
        <begin position="166"/>
        <end position="378"/>
    </location>
</feature>
<feature type="region of interest" description="Disordered" evidence="1">
    <location>
        <begin position="475"/>
        <end position="494"/>
    </location>
</feature>
<feature type="compositionally biased region" description="Polar residues" evidence="1">
    <location>
        <begin position="222"/>
        <end position="233"/>
    </location>
</feature>
<name>A0A232ESM7_9HYME</name>
<gene>
    <name evidence="4" type="ORF">TSAR_016902</name>
</gene>
<dbReference type="OrthoDB" id="8185211at2759"/>
<dbReference type="Proteomes" id="UP000215335">
    <property type="component" value="Unassembled WGS sequence"/>
</dbReference>
<feature type="compositionally biased region" description="Low complexity" evidence="1">
    <location>
        <begin position="202"/>
        <end position="211"/>
    </location>
</feature>
<evidence type="ECO:0000256" key="2">
    <source>
        <dbReference type="SAM" id="Phobius"/>
    </source>
</evidence>
<keyword evidence="5" id="KW-1185">Reference proteome</keyword>
<dbReference type="STRING" id="543379.A0A232ESM7"/>
<evidence type="ECO:0000313" key="4">
    <source>
        <dbReference type="EMBL" id="OXU21351.1"/>
    </source>
</evidence>
<feature type="signal peptide" evidence="3">
    <location>
        <begin position="1"/>
        <end position="23"/>
    </location>
</feature>
<keyword evidence="2" id="KW-0472">Membrane</keyword>
<accession>A0A232ESM7</accession>
<feature type="region of interest" description="Disordered" evidence="1">
    <location>
        <begin position="80"/>
        <end position="99"/>
    </location>
</feature>
<feature type="transmembrane region" description="Helical" evidence="2">
    <location>
        <begin position="516"/>
        <end position="539"/>
    </location>
</feature>
<feature type="compositionally biased region" description="Polar residues" evidence="1">
    <location>
        <begin position="481"/>
        <end position="492"/>
    </location>
</feature>
<dbReference type="EMBL" id="NNAY01002399">
    <property type="protein sequence ID" value="OXU21351.1"/>
    <property type="molecule type" value="Genomic_DNA"/>
</dbReference>
<sequence>TMLPKGAVCLPLLVLSILAVASAQINTGSASSRFYLRKNRPSGENRSSFDVAGATSALRREASFDPDVLNRFLEEYASKIKRTTERPPPYDGEDDEVKTQGQGLDMLQTGDMHKRNATGQDGFRDETATLNDTIKRHKFYNANSHEDRNSGWVTLEAIPWSKSKISKWQANPTTQGPWPDAKPWDKPSYNKPPWNSDFPRPSSSYESSSSSKPWQNKKPHWQDNSPASSNKPWYSQDRPRPGQQQSDRPSYPPAIDKYEENPSQAQKWPPERPSWDRYGDSSRPSSDIITDDAPPNFPSSSWDRPGQRPSYTHHTESYVSEPSGWHDRNDFPSHSNKFSNNNNRPSNDGYYDRPHFSQYQYPSSNDHPSNHPSSGDGQWVLLSTNRGYSKSRQRSIKLDALVSTNTANGAKSKKQTTLGSTGEEEEHVPAVTSKRQVRLTVLPSINGTNTTTSHGGLLEVERTFKTVDQSQKEYEMEKSSSNKAPTNTSPLTSGVMINRRPIRNTITGSGGASSSAVLAAVGAGMLPATMAMMIPMMLGRKKRNVAEQRDEVDVSFLRLPKEVKESAETAKMIVNVNENCDLKYFIIHHDNIKTL</sequence>
<evidence type="ECO:0000313" key="5">
    <source>
        <dbReference type="Proteomes" id="UP000215335"/>
    </source>
</evidence>
<protein>
    <submittedName>
        <fullName evidence="4">Uncharacterized protein</fullName>
    </submittedName>
</protein>
<keyword evidence="3" id="KW-0732">Signal</keyword>
<keyword evidence="2" id="KW-1133">Transmembrane helix</keyword>
<feature type="compositionally biased region" description="Basic and acidic residues" evidence="1">
    <location>
        <begin position="269"/>
        <end position="280"/>
    </location>
</feature>
<keyword evidence="2" id="KW-0812">Transmembrane</keyword>
<proteinExistence type="predicted"/>
<feature type="non-terminal residue" evidence="4">
    <location>
        <position position="1"/>
    </location>
</feature>
<comment type="caution">
    <text evidence="4">The sequence shown here is derived from an EMBL/GenBank/DDBJ whole genome shotgun (WGS) entry which is preliminary data.</text>
</comment>
<feature type="compositionally biased region" description="Low complexity" evidence="1">
    <location>
        <begin position="333"/>
        <end position="347"/>
    </location>
</feature>
<reference evidence="4 5" key="1">
    <citation type="journal article" date="2017" name="Curr. Biol.">
        <title>The Evolution of Venom by Co-option of Single-Copy Genes.</title>
        <authorList>
            <person name="Martinson E.O."/>
            <person name="Mrinalini"/>
            <person name="Kelkar Y.D."/>
            <person name="Chang C.H."/>
            <person name="Werren J.H."/>
        </authorList>
    </citation>
    <scope>NUCLEOTIDE SEQUENCE [LARGE SCALE GENOMIC DNA]</scope>
    <source>
        <strain evidence="4 5">Alberta</strain>
        <tissue evidence="4">Whole body</tissue>
    </source>
</reference>
<feature type="chain" id="PRO_5012918032" evidence="3">
    <location>
        <begin position="24"/>
        <end position="595"/>
    </location>
</feature>
<feature type="compositionally biased region" description="Polar residues" evidence="1">
    <location>
        <begin position="309"/>
        <end position="320"/>
    </location>
</feature>
<feature type="region of interest" description="Disordered" evidence="1">
    <location>
        <begin position="407"/>
        <end position="433"/>
    </location>
</feature>
<evidence type="ECO:0000256" key="3">
    <source>
        <dbReference type="SAM" id="SignalP"/>
    </source>
</evidence>
<feature type="compositionally biased region" description="Low complexity" evidence="1">
    <location>
        <begin position="362"/>
        <end position="374"/>
    </location>
</feature>
<feature type="compositionally biased region" description="Polar residues" evidence="1">
    <location>
        <begin position="407"/>
        <end position="420"/>
    </location>
</feature>
<dbReference type="AlphaFoldDB" id="A0A232ESM7"/>
<feature type="region of interest" description="Disordered" evidence="1">
    <location>
        <begin position="105"/>
        <end position="126"/>
    </location>
</feature>
<evidence type="ECO:0000256" key="1">
    <source>
        <dbReference type="SAM" id="MobiDB-lite"/>
    </source>
</evidence>